<dbReference type="KEGG" id="nbv:T478_0109"/>
<dbReference type="Proteomes" id="UP000030944">
    <property type="component" value="Chromosome"/>
</dbReference>
<dbReference type="EMBL" id="CP007026">
    <property type="protein sequence ID" value="AJA91823.1"/>
    <property type="molecule type" value="Genomic_DNA"/>
</dbReference>
<sequence length="54" mass="6559">MPYWEVILDKDKEVLGRYNQEYFTEQKIGEIVKKLYEQEIKQGHDLSIRLSKND</sequence>
<name>A0A0A7UYW7_9ARCH</name>
<reference evidence="1 2" key="1">
    <citation type="journal article" date="2015" name="Proc. Natl. Acad. Sci. U.S.A.">
        <title>Genomic and proteomic characterization of "Candidatus Nitrosopelagicus brevis": An ammonia-oxidizing archaeon from the open ocean.</title>
        <authorList>
            <person name="Santoro A.E."/>
            <person name="Dupont C.L."/>
            <person name="Richter R.A."/>
            <person name="Craig M.T."/>
            <person name="Carini P."/>
            <person name="McIlvin M.R."/>
            <person name="Yang Y."/>
            <person name="Orsi W.D."/>
            <person name="Moran D.M."/>
            <person name="Saito M.A."/>
        </authorList>
    </citation>
    <scope>NUCLEOTIDE SEQUENCE [LARGE SCALE GENOMIC DNA]</scope>
    <source>
        <strain evidence="2">V2</strain>
    </source>
</reference>
<protein>
    <submittedName>
        <fullName evidence="1">Uncharacterized protein</fullName>
    </submittedName>
</protein>
<accession>A0A0A7UYW7</accession>
<dbReference type="HOGENOM" id="CLU_208209_0_0_2"/>
<dbReference type="RefSeq" id="WP_160271558.1">
    <property type="nucleotide sequence ID" value="NZ_CP007026.1"/>
</dbReference>
<dbReference type="GeneID" id="43685768"/>
<gene>
    <name evidence="1" type="ORF">T478_0109</name>
</gene>
<evidence type="ECO:0000313" key="2">
    <source>
        <dbReference type="Proteomes" id="UP000030944"/>
    </source>
</evidence>
<proteinExistence type="predicted"/>
<dbReference type="OrthoDB" id="8718at2157"/>
<organism evidence="1 2">
    <name type="scientific">Candidatus Nitrosopelagicus brevis</name>
    <dbReference type="NCBI Taxonomy" id="1410606"/>
    <lineage>
        <taxon>Archaea</taxon>
        <taxon>Nitrososphaerota</taxon>
    </lineage>
</organism>
<dbReference type="AlphaFoldDB" id="A0A0A7UYW7"/>
<evidence type="ECO:0000313" key="1">
    <source>
        <dbReference type="EMBL" id="AJA91823.1"/>
    </source>
</evidence>